<gene>
    <name evidence="3" type="ORF">HK099_005170</name>
</gene>
<evidence type="ECO:0000313" key="4">
    <source>
        <dbReference type="Proteomes" id="UP001211065"/>
    </source>
</evidence>
<keyword evidence="4" id="KW-1185">Reference proteome</keyword>
<dbReference type="SMART" id="SM00355">
    <property type="entry name" value="ZnF_C2H2"/>
    <property type="match status" value="2"/>
</dbReference>
<evidence type="ECO:0000259" key="2">
    <source>
        <dbReference type="PROSITE" id="PS00028"/>
    </source>
</evidence>
<proteinExistence type="predicted"/>
<reference evidence="3" key="1">
    <citation type="submission" date="2020-05" db="EMBL/GenBank/DDBJ databases">
        <title>Phylogenomic resolution of chytrid fungi.</title>
        <authorList>
            <person name="Stajich J.E."/>
            <person name="Amses K."/>
            <person name="Simmons R."/>
            <person name="Seto K."/>
            <person name="Myers J."/>
            <person name="Bonds A."/>
            <person name="Quandt C.A."/>
            <person name="Barry K."/>
            <person name="Liu P."/>
            <person name="Grigoriev I."/>
            <person name="Longcore J.E."/>
            <person name="James T.Y."/>
        </authorList>
    </citation>
    <scope>NUCLEOTIDE SEQUENCE</scope>
    <source>
        <strain evidence="3">JEL0476</strain>
    </source>
</reference>
<dbReference type="PROSITE" id="PS00028">
    <property type="entry name" value="ZINC_FINGER_C2H2_1"/>
    <property type="match status" value="1"/>
</dbReference>
<feature type="compositionally biased region" description="Low complexity" evidence="1">
    <location>
        <begin position="1"/>
        <end position="23"/>
    </location>
</feature>
<dbReference type="AlphaFoldDB" id="A0AAD5U1C8"/>
<feature type="region of interest" description="Disordered" evidence="1">
    <location>
        <begin position="1"/>
        <end position="25"/>
    </location>
</feature>
<dbReference type="Proteomes" id="UP001211065">
    <property type="component" value="Unassembled WGS sequence"/>
</dbReference>
<feature type="compositionally biased region" description="Polar residues" evidence="1">
    <location>
        <begin position="391"/>
        <end position="407"/>
    </location>
</feature>
<organism evidence="3 4">
    <name type="scientific">Clydaea vesicula</name>
    <dbReference type="NCBI Taxonomy" id="447962"/>
    <lineage>
        <taxon>Eukaryota</taxon>
        <taxon>Fungi</taxon>
        <taxon>Fungi incertae sedis</taxon>
        <taxon>Chytridiomycota</taxon>
        <taxon>Chytridiomycota incertae sedis</taxon>
        <taxon>Chytridiomycetes</taxon>
        <taxon>Lobulomycetales</taxon>
        <taxon>Lobulomycetaceae</taxon>
        <taxon>Clydaea</taxon>
    </lineage>
</organism>
<feature type="region of interest" description="Disordered" evidence="1">
    <location>
        <begin position="379"/>
        <end position="412"/>
    </location>
</feature>
<sequence length="657" mass="75475">MSKSNFNSSNVKSSSINSGSFSSARFPDPSKNTWSCLWQNCTAKFDTDIDTYNHLFTAHAKKGRQVCLWEANSKKKEPCNTTITHKGDFKHHAVVHFSHDFKPLTCPFCPKKIRNRQELHLHKKTHQIFNSKIDTNIPRTIDNTPTSSSPQSTLIQSTDSQVFASPAEFLSQLSLPDSLPQDTNNFEFRNNSGETSFSTYSNETEAAHQKLSSLLLPHQLLDNNQYTPFLQYNNPDTHYTNSNVINSPTNLFERLKFIDRSDVASSASDTFELTDLSNREAPLHQLHALNDRNVMCNNPVLASPIENQWTYDSLQPQSELLEPYNNPLPSMNYSDLMASAYSRTDNSLNFMSPSESNFFLTTTNALLISTLKEMDSPFSSGSSSSQSFQPRVNTTRRYSTSTLAQENNTDEEKQDEVIINNMVILPSYHVFDEKTSFSKIIIISEKNFNFFDKIISEELPSNSKEKLKNNYNTTFTDEYTPIAAQDLKKINIDTIHTLKNTKIPSKFFIVNREMRVSYNIGYNVCIFWNSVEMLSKQLKRPIPIEFRDKVIEIFQRDGIFGRLPPNFVLRLQGLFFRSSSDLAIIKKREMAKKSMSERLNYMITFLNNSIENTLIKEINFELDNLNQQGKFLEKNETFFPMFYENPPVKIILLLISK</sequence>
<dbReference type="InterPro" id="IPR013087">
    <property type="entry name" value="Znf_C2H2_type"/>
</dbReference>
<feature type="non-terminal residue" evidence="3">
    <location>
        <position position="1"/>
    </location>
</feature>
<dbReference type="EMBL" id="JADGJW010000392">
    <property type="protein sequence ID" value="KAJ3218169.1"/>
    <property type="molecule type" value="Genomic_DNA"/>
</dbReference>
<name>A0AAD5U1C8_9FUNG</name>
<comment type="caution">
    <text evidence="3">The sequence shown here is derived from an EMBL/GenBank/DDBJ whole genome shotgun (WGS) entry which is preliminary data.</text>
</comment>
<evidence type="ECO:0000313" key="3">
    <source>
        <dbReference type="EMBL" id="KAJ3218169.1"/>
    </source>
</evidence>
<feature type="domain" description="C2H2-type" evidence="2">
    <location>
        <begin position="106"/>
        <end position="126"/>
    </location>
</feature>
<evidence type="ECO:0000256" key="1">
    <source>
        <dbReference type="SAM" id="MobiDB-lite"/>
    </source>
</evidence>
<feature type="compositionally biased region" description="Low complexity" evidence="1">
    <location>
        <begin position="379"/>
        <end position="390"/>
    </location>
</feature>
<accession>A0AAD5U1C8</accession>
<protein>
    <recommendedName>
        <fullName evidence="2">C2H2-type domain-containing protein</fullName>
    </recommendedName>
</protein>